<gene>
    <name evidence="4" type="ORF">HAHE_25670</name>
</gene>
<dbReference type="InterPro" id="IPR001478">
    <property type="entry name" value="PDZ"/>
</dbReference>
<dbReference type="Proteomes" id="UP001374893">
    <property type="component" value="Chromosome"/>
</dbReference>
<name>A0ABM7RLI6_9BACT</name>
<evidence type="ECO:0000259" key="3">
    <source>
        <dbReference type="PROSITE" id="PS50106"/>
    </source>
</evidence>
<sequence length="291" mass="30677">MKHTISILGVLAFGLFAIPCMAAENATAEATAEANAEASGNQSTSVKKSVTVTSNGNQTIKKTIIERNGREEVITEITDANGKVTTRREGGDPDGDKADEDAGDGPAYLGVRVTEASGVLRDQIGLAEDEGVVVELVAADSPAEKGDIRANDILLELDGARLSDAEDLRAELRRHQPGQTVTVEYLRRGERKTTDVTLEARPAQDDQGGARQLPPGAAEMLRDARARMNGNQGPVDVHVEVNGNANGGNGGNGAAALDAILKDPNLPEEFKKTVRDMQKRMNGAGQDGEAD</sequence>
<reference evidence="4 5" key="1">
    <citation type="submission" date="2021-06" db="EMBL/GenBank/DDBJ databases">
        <title>Complete genome of Haloferula helveola possessing various polysaccharide degrading enzymes.</title>
        <authorList>
            <person name="Takami H."/>
            <person name="Huang C."/>
            <person name="Hamasaki K."/>
        </authorList>
    </citation>
    <scope>NUCLEOTIDE SEQUENCE [LARGE SCALE GENOMIC DNA]</scope>
    <source>
        <strain evidence="4 5">CN-1</strain>
    </source>
</reference>
<dbReference type="PROSITE" id="PS50106">
    <property type="entry name" value="PDZ"/>
    <property type="match status" value="1"/>
</dbReference>
<feature type="chain" id="PRO_5046686525" evidence="2">
    <location>
        <begin position="23"/>
        <end position="291"/>
    </location>
</feature>
<accession>A0ABM7RLI6</accession>
<dbReference type="RefSeq" id="WP_338684984.1">
    <property type="nucleotide sequence ID" value="NZ_AP024702.1"/>
</dbReference>
<feature type="signal peptide" evidence="2">
    <location>
        <begin position="1"/>
        <end position="22"/>
    </location>
</feature>
<evidence type="ECO:0000256" key="1">
    <source>
        <dbReference type="SAM" id="MobiDB-lite"/>
    </source>
</evidence>
<feature type="domain" description="PDZ" evidence="3">
    <location>
        <begin position="105"/>
        <end position="189"/>
    </location>
</feature>
<dbReference type="SMART" id="SM00228">
    <property type="entry name" value="PDZ"/>
    <property type="match status" value="1"/>
</dbReference>
<dbReference type="EMBL" id="AP024702">
    <property type="protein sequence ID" value="BCX48659.1"/>
    <property type="molecule type" value="Genomic_DNA"/>
</dbReference>
<proteinExistence type="predicted"/>
<protein>
    <submittedName>
        <fullName evidence="4">PDZ/DHR/GLGF domain-containing protein</fullName>
    </submittedName>
</protein>
<feature type="compositionally biased region" description="Basic and acidic residues" evidence="1">
    <location>
        <begin position="86"/>
        <end position="96"/>
    </location>
</feature>
<organism evidence="4 5">
    <name type="scientific">Haloferula helveola</name>
    <dbReference type="NCBI Taxonomy" id="490095"/>
    <lineage>
        <taxon>Bacteria</taxon>
        <taxon>Pseudomonadati</taxon>
        <taxon>Verrucomicrobiota</taxon>
        <taxon>Verrucomicrobiia</taxon>
        <taxon>Verrucomicrobiales</taxon>
        <taxon>Verrucomicrobiaceae</taxon>
        <taxon>Haloferula</taxon>
    </lineage>
</organism>
<dbReference type="SUPFAM" id="SSF50156">
    <property type="entry name" value="PDZ domain-like"/>
    <property type="match status" value="1"/>
</dbReference>
<dbReference type="Gene3D" id="2.30.42.10">
    <property type="match status" value="1"/>
</dbReference>
<keyword evidence="2" id="KW-0732">Signal</keyword>
<keyword evidence="5" id="KW-1185">Reference proteome</keyword>
<evidence type="ECO:0000256" key="2">
    <source>
        <dbReference type="SAM" id="SignalP"/>
    </source>
</evidence>
<feature type="region of interest" description="Disordered" evidence="1">
    <location>
        <begin position="80"/>
        <end position="105"/>
    </location>
</feature>
<dbReference type="Pfam" id="PF13180">
    <property type="entry name" value="PDZ_2"/>
    <property type="match status" value="1"/>
</dbReference>
<evidence type="ECO:0000313" key="5">
    <source>
        <dbReference type="Proteomes" id="UP001374893"/>
    </source>
</evidence>
<dbReference type="InterPro" id="IPR036034">
    <property type="entry name" value="PDZ_sf"/>
</dbReference>
<evidence type="ECO:0000313" key="4">
    <source>
        <dbReference type="EMBL" id="BCX48659.1"/>
    </source>
</evidence>